<dbReference type="RefSeq" id="WP_123712330.1">
    <property type="nucleotide sequence ID" value="NZ_RKHR01000004.1"/>
</dbReference>
<dbReference type="InterPro" id="IPR036767">
    <property type="entry name" value="ApaG_sf"/>
</dbReference>
<feature type="domain" description="ApaG" evidence="3">
    <location>
        <begin position="1"/>
        <end position="123"/>
    </location>
</feature>
<organism evidence="4 5">
    <name type="scientific">Sinobacterium caligoides</name>
    <dbReference type="NCBI Taxonomy" id="933926"/>
    <lineage>
        <taxon>Bacteria</taxon>
        <taxon>Pseudomonadati</taxon>
        <taxon>Pseudomonadota</taxon>
        <taxon>Gammaproteobacteria</taxon>
        <taxon>Cellvibrionales</taxon>
        <taxon>Spongiibacteraceae</taxon>
        <taxon>Sinobacterium</taxon>
    </lineage>
</organism>
<dbReference type="AlphaFoldDB" id="A0A3N2DPI4"/>
<dbReference type="Pfam" id="PF04379">
    <property type="entry name" value="DUF525"/>
    <property type="match status" value="1"/>
</dbReference>
<dbReference type="EMBL" id="RKHR01000004">
    <property type="protein sequence ID" value="ROS01549.1"/>
    <property type="molecule type" value="Genomic_DNA"/>
</dbReference>
<keyword evidence="5" id="KW-1185">Reference proteome</keyword>
<reference evidence="4 5" key="1">
    <citation type="submission" date="2018-11" db="EMBL/GenBank/DDBJ databases">
        <title>Genomic Encyclopedia of Type Strains, Phase IV (KMG-IV): sequencing the most valuable type-strain genomes for metagenomic binning, comparative biology and taxonomic classification.</title>
        <authorList>
            <person name="Goeker M."/>
        </authorList>
    </citation>
    <scope>NUCLEOTIDE SEQUENCE [LARGE SCALE GENOMIC DNA]</scope>
    <source>
        <strain evidence="4 5">DSM 100316</strain>
    </source>
</reference>
<dbReference type="HAMAP" id="MF_00791">
    <property type="entry name" value="ApaG"/>
    <property type="match status" value="1"/>
</dbReference>
<protein>
    <recommendedName>
        <fullName evidence="1 2">Protein ApaG</fullName>
    </recommendedName>
</protein>
<evidence type="ECO:0000256" key="2">
    <source>
        <dbReference type="HAMAP-Rule" id="MF_00791"/>
    </source>
</evidence>
<dbReference type="OrthoDB" id="9795226at2"/>
<dbReference type="NCBIfam" id="NF003967">
    <property type="entry name" value="PRK05461.1"/>
    <property type="match status" value="1"/>
</dbReference>
<comment type="caution">
    <text evidence="4">The sequence shown here is derived from an EMBL/GenBank/DDBJ whole genome shotgun (WGS) entry which is preliminary data.</text>
</comment>
<dbReference type="PANTHER" id="PTHR47191">
    <property type="entry name" value="OS05G0170800 PROTEIN"/>
    <property type="match status" value="1"/>
</dbReference>
<dbReference type="InterPro" id="IPR050718">
    <property type="entry name" value="ApaG-like"/>
</dbReference>
<dbReference type="PROSITE" id="PS51087">
    <property type="entry name" value="APAG"/>
    <property type="match status" value="1"/>
</dbReference>
<gene>
    <name evidence="2" type="primary">apaG</name>
    <name evidence="4" type="ORF">EDC56_1991</name>
</gene>
<dbReference type="InterPro" id="IPR007474">
    <property type="entry name" value="ApaG_domain"/>
</dbReference>
<evidence type="ECO:0000259" key="3">
    <source>
        <dbReference type="PROSITE" id="PS51087"/>
    </source>
</evidence>
<evidence type="ECO:0000313" key="5">
    <source>
        <dbReference type="Proteomes" id="UP000275394"/>
    </source>
</evidence>
<sequence>MNYPITIEVISEFLTEQSDPRRQRFAFNYQVKITNNGDESIQLLSRYWQITDGNNSIKEVHGSGVIGLQPYIAAGESFEYISAATLDTEVGSMQGYYQMITDSGQCFDAPISAFQLAVPMAVH</sequence>
<dbReference type="Proteomes" id="UP000275394">
    <property type="component" value="Unassembled WGS sequence"/>
</dbReference>
<dbReference type="PANTHER" id="PTHR47191:SF2">
    <property type="entry name" value="OS05G0170800 PROTEIN"/>
    <property type="match status" value="1"/>
</dbReference>
<dbReference type="InterPro" id="IPR023065">
    <property type="entry name" value="Uncharacterised_ApaG"/>
</dbReference>
<name>A0A3N2DPI4_9GAMM</name>
<proteinExistence type="inferred from homology"/>
<dbReference type="SUPFAM" id="SSF110069">
    <property type="entry name" value="ApaG-like"/>
    <property type="match status" value="1"/>
</dbReference>
<evidence type="ECO:0000256" key="1">
    <source>
        <dbReference type="ARBA" id="ARBA00017693"/>
    </source>
</evidence>
<dbReference type="Gene3D" id="2.60.40.1470">
    <property type="entry name" value="ApaG domain"/>
    <property type="match status" value="1"/>
</dbReference>
<accession>A0A3N2DPI4</accession>
<evidence type="ECO:0000313" key="4">
    <source>
        <dbReference type="EMBL" id="ROS01549.1"/>
    </source>
</evidence>